<evidence type="ECO:0000256" key="7">
    <source>
        <dbReference type="RuleBase" id="RU003956"/>
    </source>
</evidence>
<dbReference type="PROSITE" id="PS00705">
    <property type="entry name" value="PROK_CO2_ANHYDRASE_2"/>
    <property type="match status" value="1"/>
</dbReference>
<protein>
    <recommendedName>
        <fullName evidence="7">Carbonic anhydrase</fullName>
        <ecNumber evidence="7">4.2.1.1</ecNumber>
    </recommendedName>
    <alternativeName>
        <fullName evidence="7">Carbonate dehydratase</fullName>
    </alternativeName>
</protein>
<dbReference type="PANTHER" id="PTHR11002">
    <property type="entry name" value="CARBONIC ANHYDRASE"/>
    <property type="match status" value="1"/>
</dbReference>
<name>A0A8J7LC69_9NOST</name>
<comment type="cofactor">
    <cofactor evidence="6">
        <name>Zn(2+)</name>
        <dbReference type="ChEBI" id="CHEBI:29105"/>
    </cofactor>
    <text evidence="6">Binds 1 zinc ion per subunit.</text>
</comment>
<comment type="catalytic activity">
    <reaction evidence="5 7">
        <text>hydrogencarbonate + H(+) = CO2 + H2O</text>
        <dbReference type="Rhea" id="RHEA:10748"/>
        <dbReference type="ChEBI" id="CHEBI:15377"/>
        <dbReference type="ChEBI" id="CHEBI:15378"/>
        <dbReference type="ChEBI" id="CHEBI:16526"/>
        <dbReference type="ChEBI" id="CHEBI:17544"/>
        <dbReference type="EC" id="4.2.1.1"/>
    </reaction>
</comment>
<evidence type="ECO:0000256" key="2">
    <source>
        <dbReference type="ARBA" id="ARBA00022723"/>
    </source>
</evidence>
<dbReference type="FunFam" id="3.40.1050.10:FF:000001">
    <property type="entry name" value="Carbonic anhydrase"/>
    <property type="match status" value="1"/>
</dbReference>
<feature type="binding site" evidence="6">
    <location>
        <position position="46"/>
    </location>
    <ligand>
        <name>Zn(2+)</name>
        <dbReference type="ChEBI" id="CHEBI:29105"/>
    </ligand>
</feature>
<dbReference type="CDD" id="cd00883">
    <property type="entry name" value="beta_CA_cladeA"/>
    <property type="match status" value="1"/>
</dbReference>
<dbReference type="AlphaFoldDB" id="A0A8J7LC69"/>
<accession>A0A8J7LC69</accession>
<evidence type="ECO:0000256" key="3">
    <source>
        <dbReference type="ARBA" id="ARBA00022833"/>
    </source>
</evidence>
<comment type="function">
    <text evidence="7">Reversible hydration of carbon dioxide.</text>
</comment>
<dbReference type="EMBL" id="JAECZA010000013">
    <property type="protein sequence ID" value="MBH8572542.1"/>
    <property type="molecule type" value="Genomic_DNA"/>
</dbReference>
<keyword evidence="4 7" id="KW-0456">Lyase</keyword>
<dbReference type="Proteomes" id="UP000662314">
    <property type="component" value="Unassembled WGS sequence"/>
</dbReference>
<feature type="binding site" evidence="6">
    <location>
        <position position="44"/>
    </location>
    <ligand>
        <name>Zn(2+)</name>
        <dbReference type="ChEBI" id="CHEBI:29105"/>
    </ligand>
</feature>
<evidence type="ECO:0000256" key="4">
    <source>
        <dbReference type="ARBA" id="ARBA00023239"/>
    </source>
</evidence>
<keyword evidence="2 6" id="KW-0479">Metal-binding</keyword>
<evidence type="ECO:0000256" key="1">
    <source>
        <dbReference type="ARBA" id="ARBA00006217"/>
    </source>
</evidence>
<gene>
    <name evidence="8" type="ORF">I8752_05710</name>
</gene>
<dbReference type="SUPFAM" id="SSF53056">
    <property type="entry name" value="beta-carbonic anhydrase, cab"/>
    <property type="match status" value="1"/>
</dbReference>
<dbReference type="GO" id="GO:0071244">
    <property type="term" value="P:cellular response to carbon dioxide"/>
    <property type="evidence" value="ECO:0007669"/>
    <property type="project" value="TreeGrafter"/>
</dbReference>
<dbReference type="InterPro" id="IPR015892">
    <property type="entry name" value="Carbonic_anhydrase_CS"/>
</dbReference>
<comment type="similarity">
    <text evidence="1 7">Belongs to the beta-class carbonic anhydrase family.</text>
</comment>
<dbReference type="EC" id="4.2.1.1" evidence="7"/>
<dbReference type="InterPro" id="IPR001765">
    <property type="entry name" value="Carbonic_anhydrase"/>
</dbReference>
<dbReference type="SMART" id="SM00947">
    <property type="entry name" value="Pro_CA"/>
    <property type="match status" value="1"/>
</dbReference>
<comment type="caution">
    <text evidence="8">The sequence shown here is derived from an EMBL/GenBank/DDBJ whole genome shotgun (WGS) entry which is preliminary data.</text>
</comment>
<dbReference type="PANTHER" id="PTHR11002:SF76">
    <property type="entry name" value="CARBONIC ANHYDRASE"/>
    <property type="match status" value="1"/>
</dbReference>
<feature type="binding site" evidence="6">
    <location>
        <position position="103"/>
    </location>
    <ligand>
        <name>Zn(2+)</name>
        <dbReference type="ChEBI" id="CHEBI:29105"/>
    </ligand>
</feature>
<dbReference type="Gene3D" id="3.40.1050.10">
    <property type="entry name" value="Carbonic anhydrase"/>
    <property type="match status" value="1"/>
</dbReference>
<dbReference type="RefSeq" id="WP_214431360.1">
    <property type="nucleotide sequence ID" value="NZ_CAWPUQ010000035.1"/>
</dbReference>
<keyword evidence="3 6" id="KW-0862">Zinc</keyword>
<dbReference type="GO" id="GO:0004089">
    <property type="term" value="F:carbonate dehydratase activity"/>
    <property type="evidence" value="ECO:0007669"/>
    <property type="project" value="UniProtKB-UniRule"/>
</dbReference>
<evidence type="ECO:0000256" key="5">
    <source>
        <dbReference type="ARBA" id="ARBA00048348"/>
    </source>
</evidence>
<keyword evidence="9" id="KW-1185">Reference proteome</keyword>
<dbReference type="InterPro" id="IPR036874">
    <property type="entry name" value="Carbonic_anhydrase_sf"/>
</dbReference>
<evidence type="ECO:0000313" key="8">
    <source>
        <dbReference type="EMBL" id="MBH8572542.1"/>
    </source>
</evidence>
<evidence type="ECO:0000256" key="6">
    <source>
        <dbReference type="PIRSR" id="PIRSR601765-1"/>
    </source>
</evidence>
<dbReference type="GO" id="GO:0008270">
    <property type="term" value="F:zinc ion binding"/>
    <property type="evidence" value="ECO:0007669"/>
    <property type="project" value="UniProtKB-UniRule"/>
</dbReference>
<organism evidence="8 9">
    <name type="scientific">Dendronalium phyllosphericum CENA369</name>
    <dbReference type="NCBI Taxonomy" id="1725256"/>
    <lineage>
        <taxon>Bacteria</taxon>
        <taxon>Bacillati</taxon>
        <taxon>Cyanobacteriota</taxon>
        <taxon>Cyanophyceae</taxon>
        <taxon>Nostocales</taxon>
        <taxon>Nostocaceae</taxon>
        <taxon>Dendronalium</taxon>
        <taxon>Dendronalium phyllosphericum</taxon>
    </lineage>
</organism>
<sequence length="244" mass="27565">MKYHSIDELLRNNQAWVVEKLALDPNYFEELATGQTPPFLYIGCSDSRLPLTNFTRTEPGELFVHRNIANQVSLTDINLLAVLEYAITHLKVKHIIVCGHYGCGGITAALEGKTTGIIDNWVNPIRELYLQKQDEIDTLPTREERLNRLAEINVLAQVKNLYQTSIMRKVLYEKDAPTVHGWVLDIQTGLIKDLNISTVQWQSHSSCLSCKLPMVTLADFIPKDKIADFASNEEVSEPNGTKKT</sequence>
<reference evidence="8 9" key="1">
    <citation type="journal article" date="2021" name="Int. J. Syst. Evol. Microbiol.">
        <title>Amazonocrinis nigriterrae gen. nov., sp. nov., Atlanticothrix silvestris gen. nov., sp. nov. and Dendronalium phyllosphericum gen. nov., sp. nov., nostocacean cyanobacteria from Brazilian environments.</title>
        <authorList>
            <person name="Alvarenga D.O."/>
            <person name="Andreote A.P.D."/>
            <person name="Branco L.H.Z."/>
            <person name="Delbaje E."/>
            <person name="Cruz R.B."/>
            <person name="Varani A.M."/>
            <person name="Fiore M.F."/>
        </authorList>
    </citation>
    <scope>NUCLEOTIDE SEQUENCE [LARGE SCALE GENOMIC DNA]</scope>
    <source>
        <strain evidence="8 9">CENA369</strain>
    </source>
</reference>
<feature type="binding site" evidence="6">
    <location>
        <position position="100"/>
    </location>
    <ligand>
        <name>Zn(2+)</name>
        <dbReference type="ChEBI" id="CHEBI:29105"/>
    </ligand>
</feature>
<dbReference type="Pfam" id="PF00484">
    <property type="entry name" value="Pro_CA"/>
    <property type="match status" value="1"/>
</dbReference>
<dbReference type="GO" id="GO:0015976">
    <property type="term" value="P:carbon utilization"/>
    <property type="evidence" value="ECO:0007669"/>
    <property type="project" value="InterPro"/>
</dbReference>
<dbReference type="GO" id="GO:0034599">
    <property type="term" value="P:cellular response to oxidative stress"/>
    <property type="evidence" value="ECO:0007669"/>
    <property type="project" value="TreeGrafter"/>
</dbReference>
<evidence type="ECO:0000313" key="9">
    <source>
        <dbReference type="Proteomes" id="UP000662314"/>
    </source>
</evidence>
<proteinExistence type="inferred from homology"/>